<dbReference type="AlphaFoldDB" id="T0LP06"/>
<sequence>MATAIGVVGSVITIFSFLKDMFPEPDNPSAKFAFKIGLDGAGDPPLSNAGGNIPDVRCWNEQGGFLGITTNDNNKCENGADLCETSVSDVVQQPTYTLFTGNDDAICISWASVTFPGGQNYANTIGNWAQSCDEAYGRGGNWYYSDIYVPTEDGPDETVFCAWVDKNGDVDTTGIQVHWPEYSKDSGTKDLDYYCNNDPVLRFTEDPDPSDVIFWTRKRDLFSQQPSTSSARSEERRAVDRQHARLARRFEKDTRLVKSKEAKHTASGLCGAGRSVGPSFVSLEERKFCHMPTKTVYPFCEDVEGGACWSEEEDKVVAKGSTGRVAAVPDMKFDKITRCRVFQYLDVTLIWFIDHHKPVILRIVSFTQLQHNGLAGIAITDFFRYIYRLSKSDIVRHYVGPVFKRFHLTVNHFPADQFFLDFNDDTDDGQYFSSTKRNDK</sequence>
<evidence type="ECO:0000313" key="2">
    <source>
        <dbReference type="Proteomes" id="UP000015530"/>
    </source>
</evidence>
<evidence type="ECO:0000313" key="1">
    <source>
        <dbReference type="EMBL" id="EQB53441.1"/>
    </source>
</evidence>
<protein>
    <submittedName>
        <fullName evidence="1">Uncharacterized protein</fullName>
    </submittedName>
</protein>
<dbReference type="OMA" id="DAVCIAW"/>
<dbReference type="STRING" id="1237896.T0LP06"/>
<accession>T0LP06</accession>
<organism evidence="1 2">
    <name type="scientific">Colletotrichum gloeosporioides (strain Cg-14)</name>
    <name type="common">Anthracnose fungus</name>
    <name type="synonym">Glomerella cingulata</name>
    <dbReference type="NCBI Taxonomy" id="1237896"/>
    <lineage>
        <taxon>Eukaryota</taxon>
        <taxon>Fungi</taxon>
        <taxon>Dikarya</taxon>
        <taxon>Ascomycota</taxon>
        <taxon>Pezizomycotina</taxon>
        <taxon>Sordariomycetes</taxon>
        <taxon>Hypocreomycetidae</taxon>
        <taxon>Glomerellales</taxon>
        <taxon>Glomerellaceae</taxon>
        <taxon>Colletotrichum</taxon>
        <taxon>Colletotrichum gloeosporioides species complex</taxon>
    </lineage>
</organism>
<name>T0LP06_COLGC</name>
<proteinExistence type="predicted"/>
<dbReference type="eggNOG" id="ENOG502SNA7">
    <property type="taxonomic scope" value="Eukaryota"/>
</dbReference>
<dbReference type="Proteomes" id="UP000015530">
    <property type="component" value="Unassembled WGS sequence"/>
</dbReference>
<dbReference type="HOGENOM" id="CLU_046577_1_0_1"/>
<dbReference type="OrthoDB" id="5365129at2759"/>
<reference evidence="2" key="1">
    <citation type="journal article" date="2013" name="Mol. Plant Microbe Interact.">
        <title>Global aspects of pacC regulation of pathogenicity genes in Colletotrichum gloeosporioides as revealed by transcriptome analysis.</title>
        <authorList>
            <person name="Alkan N."/>
            <person name="Meng X."/>
            <person name="Friedlander G."/>
            <person name="Reuveni E."/>
            <person name="Sukno S."/>
            <person name="Sherman A."/>
            <person name="Thon M."/>
            <person name="Fluhr R."/>
            <person name="Prusky D."/>
        </authorList>
    </citation>
    <scope>NUCLEOTIDE SEQUENCE [LARGE SCALE GENOMIC DNA]</scope>
    <source>
        <strain evidence="2">Cg-14</strain>
    </source>
</reference>
<gene>
    <name evidence="1" type="ORF">CGLO_06842</name>
</gene>
<dbReference type="EMBL" id="AMYD01001370">
    <property type="protein sequence ID" value="EQB53441.1"/>
    <property type="molecule type" value="Genomic_DNA"/>
</dbReference>
<comment type="caution">
    <text evidence="1">The sequence shown here is derived from an EMBL/GenBank/DDBJ whole genome shotgun (WGS) entry which is preliminary data.</text>
</comment>